<evidence type="ECO:0000313" key="1">
    <source>
        <dbReference type="EMBL" id="QWU13390.1"/>
    </source>
</evidence>
<reference evidence="2 3" key="1">
    <citation type="submission" date="2016-10" db="EMBL/GenBank/DDBJ databases">
        <authorList>
            <person name="de Groot N.N."/>
        </authorList>
    </citation>
    <scope>NUCLEOTIDE SEQUENCE [LARGE SCALE GENOMIC DNA]</scope>
    <source>
        <strain evidence="2 3">CGMCC 1.10238</strain>
    </source>
</reference>
<dbReference type="AlphaFoldDB" id="A0A1H8JK80"/>
<organism evidence="2 3">
    <name type="scientific">Paenibacillus sophorae</name>
    <dbReference type="NCBI Taxonomy" id="1333845"/>
    <lineage>
        <taxon>Bacteria</taxon>
        <taxon>Bacillati</taxon>
        <taxon>Bacillota</taxon>
        <taxon>Bacilli</taxon>
        <taxon>Bacillales</taxon>
        <taxon>Paenibacillaceae</taxon>
        <taxon>Paenibacillus</taxon>
    </lineage>
</organism>
<name>A0A1H8JK80_9BACL</name>
<gene>
    <name evidence="1" type="ORF">KP014_15425</name>
    <name evidence="2" type="ORF">SAMN04487895_10356</name>
</gene>
<dbReference type="OrthoDB" id="1864014at2"/>
<accession>A0A1H8JK80</accession>
<dbReference type="Proteomes" id="UP000198809">
    <property type="component" value="Unassembled WGS sequence"/>
</dbReference>
<dbReference type="STRING" id="1333845.SAMN04487895_10356"/>
<sequence>MVVKKEKPSNKIKCIKCNNLLTENSDNFYTHKSPFIQTQRFPLCSKCINSYLNEIESVGYLNRVKKILQHLNRPFLADVWGSSGEEWKEYIRMVSSLPQYKNMTYENSTEQQINHIKNEAEKEEVLVSDDDLINKWGNGFKPEEYLAFERKYNFIKKDYPVNKAMHVEALKKYCRYAVKEEFSLSSNNIKDAETWSKLASKAAEDAKINPKQLSKSDLTDGVDSFGELTKAVEKAVDIIPILPRFIERPQDKVDVTLWCYINYVRDLESLPPVSYKEIYEFYEQRKRDYEDQIIHNFEEGDILE</sequence>
<dbReference type="RefSeq" id="WP_051500455.1">
    <property type="nucleotide sequence ID" value="NZ_CP076607.1"/>
</dbReference>
<evidence type="ECO:0000313" key="2">
    <source>
        <dbReference type="EMBL" id="SEN81129.1"/>
    </source>
</evidence>
<evidence type="ECO:0000313" key="4">
    <source>
        <dbReference type="Proteomes" id="UP000683429"/>
    </source>
</evidence>
<keyword evidence="4" id="KW-1185">Reference proteome</keyword>
<reference evidence="1 4" key="2">
    <citation type="submission" date="2021-06" db="EMBL/GenBank/DDBJ databases">
        <title>Whole genome sequence of Paenibacillus sophorae DSM23020 for comparative genomics.</title>
        <authorList>
            <person name="Kim M.-J."/>
            <person name="Lee G."/>
            <person name="Shin J.-H."/>
        </authorList>
    </citation>
    <scope>NUCLEOTIDE SEQUENCE [LARGE SCALE GENOMIC DNA]</scope>
    <source>
        <strain evidence="1 4">DSM 23020</strain>
    </source>
</reference>
<dbReference type="EMBL" id="FODH01000003">
    <property type="protein sequence ID" value="SEN81129.1"/>
    <property type="molecule type" value="Genomic_DNA"/>
</dbReference>
<evidence type="ECO:0000313" key="3">
    <source>
        <dbReference type="Proteomes" id="UP000198809"/>
    </source>
</evidence>
<dbReference type="Proteomes" id="UP000683429">
    <property type="component" value="Chromosome"/>
</dbReference>
<protein>
    <submittedName>
        <fullName evidence="2">Uncharacterized protein</fullName>
    </submittedName>
</protein>
<dbReference type="EMBL" id="CP076607">
    <property type="protein sequence ID" value="QWU13390.1"/>
    <property type="molecule type" value="Genomic_DNA"/>
</dbReference>
<proteinExistence type="predicted"/>